<feature type="compositionally biased region" description="Polar residues" evidence="1">
    <location>
        <begin position="36"/>
        <end position="48"/>
    </location>
</feature>
<gene>
    <name evidence="2" type="ORF">M378DRAFT_166275</name>
</gene>
<sequence length="76" mass="8946">SANNVHEFPPRCWRRPLPVHFSTTGERASDRKHQTWRQTASRPPETQRSLEQISLETLSCHPYQFERSCVNLQINT</sequence>
<accession>A0A0C2SFU1</accession>
<feature type="non-terminal residue" evidence="2">
    <location>
        <position position="1"/>
    </location>
</feature>
<organism evidence="2 3">
    <name type="scientific">Amanita muscaria (strain Koide BX008)</name>
    <dbReference type="NCBI Taxonomy" id="946122"/>
    <lineage>
        <taxon>Eukaryota</taxon>
        <taxon>Fungi</taxon>
        <taxon>Dikarya</taxon>
        <taxon>Basidiomycota</taxon>
        <taxon>Agaricomycotina</taxon>
        <taxon>Agaricomycetes</taxon>
        <taxon>Agaricomycetidae</taxon>
        <taxon>Agaricales</taxon>
        <taxon>Pluteineae</taxon>
        <taxon>Amanitaceae</taxon>
        <taxon>Amanita</taxon>
    </lineage>
</organism>
<evidence type="ECO:0000313" key="2">
    <source>
        <dbReference type="EMBL" id="KIL61950.1"/>
    </source>
</evidence>
<dbReference type="HOGENOM" id="CLU_2661113_0_0_1"/>
<evidence type="ECO:0000256" key="1">
    <source>
        <dbReference type="SAM" id="MobiDB-lite"/>
    </source>
</evidence>
<proteinExistence type="predicted"/>
<dbReference type="Proteomes" id="UP000054549">
    <property type="component" value="Unassembled WGS sequence"/>
</dbReference>
<dbReference type="EMBL" id="KN818277">
    <property type="protein sequence ID" value="KIL61950.1"/>
    <property type="molecule type" value="Genomic_DNA"/>
</dbReference>
<evidence type="ECO:0000313" key="3">
    <source>
        <dbReference type="Proteomes" id="UP000054549"/>
    </source>
</evidence>
<name>A0A0C2SFU1_AMAMK</name>
<reference evidence="2 3" key="1">
    <citation type="submission" date="2014-04" db="EMBL/GenBank/DDBJ databases">
        <title>Evolutionary Origins and Diversification of the Mycorrhizal Mutualists.</title>
        <authorList>
            <consortium name="DOE Joint Genome Institute"/>
            <consortium name="Mycorrhizal Genomics Consortium"/>
            <person name="Kohler A."/>
            <person name="Kuo A."/>
            <person name="Nagy L.G."/>
            <person name="Floudas D."/>
            <person name="Copeland A."/>
            <person name="Barry K.W."/>
            <person name="Cichocki N."/>
            <person name="Veneault-Fourrey C."/>
            <person name="LaButti K."/>
            <person name="Lindquist E.A."/>
            <person name="Lipzen A."/>
            <person name="Lundell T."/>
            <person name="Morin E."/>
            <person name="Murat C."/>
            <person name="Riley R."/>
            <person name="Ohm R."/>
            <person name="Sun H."/>
            <person name="Tunlid A."/>
            <person name="Henrissat B."/>
            <person name="Grigoriev I.V."/>
            <person name="Hibbett D.S."/>
            <person name="Martin F."/>
        </authorList>
    </citation>
    <scope>NUCLEOTIDE SEQUENCE [LARGE SCALE GENOMIC DNA]</scope>
    <source>
        <strain evidence="2 3">Koide BX008</strain>
    </source>
</reference>
<dbReference type="AlphaFoldDB" id="A0A0C2SFU1"/>
<dbReference type="InParanoid" id="A0A0C2SFU1"/>
<feature type="region of interest" description="Disordered" evidence="1">
    <location>
        <begin position="23"/>
        <end position="48"/>
    </location>
</feature>
<keyword evidence="3" id="KW-1185">Reference proteome</keyword>
<protein>
    <submittedName>
        <fullName evidence="2">Uncharacterized protein</fullName>
    </submittedName>
</protein>